<reference evidence="2 3" key="1">
    <citation type="journal article" date="2019" name="New Phytol.">
        <title>Comparative genomics reveals unique wood-decay strategies and fruiting body development in the Schizophyllaceae.</title>
        <authorList>
            <person name="Almasi E."/>
            <person name="Sahu N."/>
            <person name="Krizsan K."/>
            <person name="Balint B."/>
            <person name="Kovacs G.M."/>
            <person name="Kiss B."/>
            <person name="Cseklye J."/>
            <person name="Drula E."/>
            <person name="Henrissat B."/>
            <person name="Nagy I."/>
            <person name="Chovatia M."/>
            <person name="Adam C."/>
            <person name="LaButti K."/>
            <person name="Lipzen A."/>
            <person name="Riley R."/>
            <person name="Grigoriev I.V."/>
            <person name="Nagy L.G."/>
        </authorList>
    </citation>
    <scope>NUCLEOTIDE SEQUENCE [LARGE SCALE GENOMIC DNA]</scope>
    <source>
        <strain evidence="2 3">NL-1724</strain>
    </source>
</reference>
<evidence type="ECO:0000313" key="2">
    <source>
        <dbReference type="EMBL" id="TRM64599.1"/>
    </source>
</evidence>
<sequence>MDCVAFDFAPPSPSPSLSTAGFTLDGGLRPQRHNSRPQHRAAPSTSRLAPSTPRLALPTLCPAPSTPRLTLNTAPRPWRRALTLDDALILNTAPHPQHRTSTLQTPSSPRESFALYSYWSSCVDVYSSVDRPPPPPLSTPRRRFDVASTLSTPLSTRLFRRPRRCSLTLPTPLQRSRLDAFVYGPPVSSWSS</sequence>
<evidence type="ECO:0000313" key="3">
    <source>
        <dbReference type="Proteomes" id="UP000320762"/>
    </source>
</evidence>
<comment type="caution">
    <text evidence="2">The sequence shown here is derived from an EMBL/GenBank/DDBJ whole genome shotgun (WGS) entry which is preliminary data.</text>
</comment>
<evidence type="ECO:0000256" key="1">
    <source>
        <dbReference type="SAM" id="MobiDB-lite"/>
    </source>
</evidence>
<name>A0A550CIK3_9AGAR</name>
<dbReference type="EMBL" id="VDMD01000007">
    <property type="protein sequence ID" value="TRM64599.1"/>
    <property type="molecule type" value="Genomic_DNA"/>
</dbReference>
<organism evidence="2 3">
    <name type="scientific">Schizophyllum amplum</name>
    <dbReference type="NCBI Taxonomy" id="97359"/>
    <lineage>
        <taxon>Eukaryota</taxon>
        <taxon>Fungi</taxon>
        <taxon>Dikarya</taxon>
        <taxon>Basidiomycota</taxon>
        <taxon>Agaricomycotina</taxon>
        <taxon>Agaricomycetes</taxon>
        <taxon>Agaricomycetidae</taxon>
        <taxon>Agaricales</taxon>
        <taxon>Schizophyllaceae</taxon>
        <taxon>Schizophyllum</taxon>
    </lineage>
</organism>
<feature type="compositionally biased region" description="Basic residues" evidence="1">
    <location>
        <begin position="30"/>
        <end position="39"/>
    </location>
</feature>
<feature type="region of interest" description="Disordered" evidence="1">
    <location>
        <begin position="7"/>
        <end position="52"/>
    </location>
</feature>
<dbReference type="Proteomes" id="UP000320762">
    <property type="component" value="Unassembled WGS sequence"/>
</dbReference>
<dbReference type="AlphaFoldDB" id="A0A550CIK3"/>
<gene>
    <name evidence="2" type="ORF">BD626DRAFT_255340</name>
</gene>
<proteinExistence type="predicted"/>
<accession>A0A550CIK3</accession>
<protein>
    <submittedName>
        <fullName evidence="2">Uncharacterized protein</fullName>
    </submittedName>
</protein>
<keyword evidence="3" id="KW-1185">Reference proteome</keyword>